<keyword evidence="4" id="KW-1185">Reference proteome</keyword>
<reference evidence="4" key="2">
    <citation type="submission" date="2015-01" db="EMBL/GenBank/DDBJ databases">
        <title>Evolutionary Origins and Diversification of the Mycorrhizal Mutualists.</title>
        <authorList>
            <consortium name="DOE Joint Genome Institute"/>
            <consortium name="Mycorrhizal Genomics Consortium"/>
            <person name="Kohler A."/>
            <person name="Kuo A."/>
            <person name="Nagy L.G."/>
            <person name="Floudas D."/>
            <person name="Copeland A."/>
            <person name="Barry K.W."/>
            <person name="Cichocki N."/>
            <person name="Veneault-Fourrey C."/>
            <person name="LaButti K."/>
            <person name="Lindquist E.A."/>
            <person name="Lipzen A."/>
            <person name="Lundell T."/>
            <person name="Morin E."/>
            <person name="Murat C."/>
            <person name="Riley R."/>
            <person name="Ohm R."/>
            <person name="Sun H."/>
            <person name="Tunlid A."/>
            <person name="Henrissat B."/>
            <person name="Grigoriev I.V."/>
            <person name="Hibbett D.S."/>
            <person name="Martin F."/>
        </authorList>
    </citation>
    <scope>NUCLEOTIDE SEQUENCE [LARGE SCALE GENOMIC DNA]</scope>
    <source>
        <strain evidence="4">Marx 270</strain>
    </source>
</reference>
<feature type="region of interest" description="Disordered" evidence="1">
    <location>
        <begin position="288"/>
        <end position="315"/>
    </location>
</feature>
<name>A0A0C3KPN2_PISTI</name>
<organism evidence="3 4">
    <name type="scientific">Pisolithus tinctorius Marx 270</name>
    <dbReference type="NCBI Taxonomy" id="870435"/>
    <lineage>
        <taxon>Eukaryota</taxon>
        <taxon>Fungi</taxon>
        <taxon>Dikarya</taxon>
        <taxon>Basidiomycota</taxon>
        <taxon>Agaricomycotina</taxon>
        <taxon>Agaricomycetes</taxon>
        <taxon>Agaricomycetidae</taxon>
        <taxon>Boletales</taxon>
        <taxon>Sclerodermatineae</taxon>
        <taxon>Pisolithaceae</taxon>
        <taxon>Pisolithus</taxon>
    </lineage>
</organism>
<feature type="transmembrane region" description="Helical" evidence="2">
    <location>
        <begin position="54"/>
        <end position="82"/>
    </location>
</feature>
<keyword evidence="2" id="KW-1133">Transmembrane helix</keyword>
<feature type="transmembrane region" description="Helical" evidence="2">
    <location>
        <begin position="215"/>
        <end position="242"/>
    </location>
</feature>
<dbReference type="Proteomes" id="UP000054217">
    <property type="component" value="Unassembled WGS sequence"/>
</dbReference>
<proteinExistence type="predicted"/>
<dbReference type="EMBL" id="KN831949">
    <property type="protein sequence ID" value="KIO11567.1"/>
    <property type="molecule type" value="Genomic_DNA"/>
</dbReference>
<gene>
    <name evidence="3" type="ORF">M404DRAFT_790077</name>
</gene>
<feature type="transmembrane region" description="Helical" evidence="2">
    <location>
        <begin position="137"/>
        <end position="159"/>
    </location>
</feature>
<dbReference type="AlphaFoldDB" id="A0A0C3KPN2"/>
<dbReference type="OrthoDB" id="2796825at2759"/>
<evidence type="ECO:0000256" key="1">
    <source>
        <dbReference type="SAM" id="MobiDB-lite"/>
    </source>
</evidence>
<keyword evidence="2" id="KW-0812">Transmembrane</keyword>
<evidence type="ECO:0000256" key="2">
    <source>
        <dbReference type="SAM" id="Phobius"/>
    </source>
</evidence>
<dbReference type="InParanoid" id="A0A0C3KPN2"/>
<protein>
    <submittedName>
        <fullName evidence="3">Uncharacterized protein</fullName>
    </submittedName>
</protein>
<reference evidence="3 4" key="1">
    <citation type="submission" date="2014-04" db="EMBL/GenBank/DDBJ databases">
        <authorList>
            <consortium name="DOE Joint Genome Institute"/>
            <person name="Kuo A."/>
            <person name="Kohler A."/>
            <person name="Costa M.D."/>
            <person name="Nagy L.G."/>
            <person name="Floudas D."/>
            <person name="Copeland A."/>
            <person name="Barry K.W."/>
            <person name="Cichocki N."/>
            <person name="Veneault-Fourrey C."/>
            <person name="LaButti K."/>
            <person name="Lindquist E.A."/>
            <person name="Lipzen A."/>
            <person name="Lundell T."/>
            <person name="Morin E."/>
            <person name="Murat C."/>
            <person name="Sun H."/>
            <person name="Tunlid A."/>
            <person name="Henrissat B."/>
            <person name="Grigoriev I.V."/>
            <person name="Hibbett D.S."/>
            <person name="Martin F."/>
            <person name="Nordberg H.P."/>
            <person name="Cantor M.N."/>
            <person name="Hua S.X."/>
        </authorList>
    </citation>
    <scope>NUCLEOTIDE SEQUENCE [LARGE SCALE GENOMIC DNA]</scope>
    <source>
        <strain evidence="3 4">Marx 270</strain>
    </source>
</reference>
<evidence type="ECO:0000313" key="3">
    <source>
        <dbReference type="EMBL" id="KIO11567.1"/>
    </source>
</evidence>
<feature type="transmembrane region" description="Helical" evidence="2">
    <location>
        <begin position="102"/>
        <end position="125"/>
    </location>
</feature>
<accession>A0A0C3KPN2</accession>
<keyword evidence="2" id="KW-0472">Membrane</keyword>
<dbReference type="HOGENOM" id="CLU_044614_0_0_1"/>
<feature type="transmembrane region" description="Helical" evidence="2">
    <location>
        <begin position="171"/>
        <end position="194"/>
    </location>
</feature>
<feature type="transmembrane region" description="Helical" evidence="2">
    <location>
        <begin position="248"/>
        <end position="270"/>
    </location>
</feature>
<evidence type="ECO:0000313" key="4">
    <source>
        <dbReference type="Proteomes" id="UP000054217"/>
    </source>
</evidence>
<sequence>MANADPLWQNSLYIGNILSTILYGIELSLYCQTMRALGCSATGSRDSLSHHTVMIYRCFSSLFLFLVSIFVLVEAIFGQQMWIIHYGYVGGMAQLYVDQSSVWYQILGLMAIVLLQLSSDALLIYRLHVLWKRIWVLVLPCILWVGTVVLGALFCSYCAAQHGNIFAGDAALIAIAYYAVSIALNLLVTSMLCGQMLTIGRKSHRQYGSVTSWKYFNAASVIIESALPCTAVGIAFLVTFALDSGVSVAFLSLYVMLTCVSPQMLILHAAQGTSYDLERKSIVGVLTPSASPMRPRPPTLSTSNLSRSRMKEDISPPPLTPSLFLKHDFPANAELIPPNHCYLA</sequence>